<comment type="caution">
    <text evidence="1">The sequence shown here is derived from an EMBL/GenBank/DDBJ whole genome shotgun (WGS) entry which is preliminary data.</text>
</comment>
<reference evidence="1 2" key="1">
    <citation type="submission" date="2024-06" db="EMBL/GenBank/DDBJ databases">
        <title>The Natural Products Discovery Center: Release of the First 8490 Sequenced Strains for Exploring Actinobacteria Biosynthetic Diversity.</title>
        <authorList>
            <person name="Kalkreuter E."/>
            <person name="Kautsar S.A."/>
            <person name="Yang D."/>
            <person name="Bader C.D."/>
            <person name="Teijaro C.N."/>
            <person name="Fluegel L."/>
            <person name="Davis C.M."/>
            <person name="Simpson J.R."/>
            <person name="Lauterbach L."/>
            <person name="Steele A.D."/>
            <person name="Gui C."/>
            <person name="Meng S."/>
            <person name="Li G."/>
            <person name="Viehrig K."/>
            <person name="Ye F."/>
            <person name="Su P."/>
            <person name="Kiefer A.F."/>
            <person name="Nichols A."/>
            <person name="Cepeda A.J."/>
            <person name="Yan W."/>
            <person name="Fan B."/>
            <person name="Jiang Y."/>
            <person name="Adhikari A."/>
            <person name="Zheng C.-J."/>
            <person name="Schuster L."/>
            <person name="Cowan T.M."/>
            <person name="Smanski M.J."/>
            <person name="Chevrette M.G."/>
            <person name="De Carvalho L.P.S."/>
            <person name="Shen B."/>
        </authorList>
    </citation>
    <scope>NUCLEOTIDE SEQUENCE [LARGE SCALE GENOMIC DNA]</scope>
    <source>
        <strain evidence="1 2">NPDC019583</strain>
    </source>
</reference>
<proteinExistence type="predicted"/>
<evidence type="ECO:0000313" key="2">
    <source>
        <dbReference type="Proteomes" id="UP001550603"/>
    </source>
</evidence>
<sequence>MAEPFQLPEDLSTLSSEDLDATLAAAVEAFNARRQDPNLTTEDLPALRELAAGIETLRVEQAERVETAQAAVAELDQLAAQVLGDEAAPETEEPAEPVEEAVASEVVEEPEPEEVAASILPRRPVIALASVRERQPRQLVPQTAAPVAKLPEIVASVDMPGIAPGEGISMDTLTEGIIRRAGALATSGGGTGIVASYRLPFDDDGLVVKDPGNPAEGLNAVVKAGDQRRLKDGDLVASGGWCAPSETIYEITDIACPDGLWDLPEIQLSRGGIRFFQTPTLDVNAMTWIWTEAQDQAAGAPGGPTKPCFQIPCPTPTEVRCDAVGVCLEAGILTSRHFPELISWYQRNVMIAHEMRIRRALYEQARTQSTPVTTTAAFAAFSAVYGAVALQAVDIQEKHNLCERIGLEVVFPYWMRNMFLADIARQNGVNVCDLNPRCIEDAFATLGIRVQWAKGLIPAVPTAIGGPTPATAWPAEVEFLIYPSGQFQLGRGAEINLGVVHDSTKFATNDFTAIFAEECVALISRGIEARRVTVDICADGSVGPRAVPACPIA</sequence>
<accession>A0ABV2XLR0</accession>
<dbReference type="RefSeq" id="WP_359784270.1">
    <property type="nucleotide sequence ID" value="NZ_JBEYBN010000001.1"/>
</dbReference>
<gene>
    <name evidence="1" type="ORF">ABZ568_00490</name>
</gene>
<evidence type="ECO:0000313" key="1">
    <source>
        <dbReference type="EMBL" id="MEU2264938.1"/>
    </source>
</evidence>
<keyword evidence="2" id="KW-1185">Reference proteome</keyword>
<organism evidence="1 2">
    <name type="scientific">Streptomyces olindensis</name>
    <dbReference type="NCBI Taxonomy" id="358823"/>
    <lineage>
        <taxon>Bacteria</taxon>
        <taxon>Bacillati</taxon>
        <taxon>Actinomycetota</taxon>
        <taxon>Actinomycetes</taxon>
        <taxon>Kitasatosporales</taxon>
        <taxon>Streptomycetaceae</taxon>
        <taxon>Streptomyces</taxon>
    </lineage>
</organism>
<protein>
    <submittedName>
        <fullName evidence="1">Major capsid protein</fullName>
    </submittedName>
</protein>
<dbReference type="Proteomes" id="UP001550603">
    <property type="component" value="Unassembled WGS sequence"/>
</dbReference>
<name>A0ABV2XLR0_9ACTN</name>
<dbReference type="EMBL" id="JBEYBN010000001">
    <property type="protein sequence ID" value="MEU2264938.1"/>
    <property type="molecule type" value="Genomic_DNA"/>
</dbReference>
<dbReference type="InterPro" id="IPR047790">
    <property type="entry name" value="MCP_Sipho"/>
</dbReference>
<dbReference type="NCBIfam" id="NF033847">
    <property type="entry name" value="MCP_Sipho"/>
    <property type="match status" value="1"/>
</dbReference>